<gene>
    <name evidence="1" type="ORF">CTLFYP3_00258</name>
</gene>
<proteinExistence type="predicted"/>
<reference evidence="1" key="1">
    <citation type="submission" date="2019-11" db="EMBL/GenBank/DDBJ databases">
        <authorList>
            <person name="Feng L."/>
        </authorList>
    </citation>
    <scope>NUCLEOTIDE SEQUENCE</scope>
    <source>
        <strain evidence="1">CTertiumLFYP3</strain>
    </source>
</reference>
<dbReference type="AlphaFoldDB" id="A0A6N2Y6Z9"/>
<protein>
    <submittedName>
        <fullName evidence="1">Uncharacterized protein</fullName>
    </submittedName>
</protein>
<dbReference type="EMBL" id="CACRTO010000005">
    <property type="protein sequence ID" value="VYT61933.1"/>
    <property type="molecule type" value="Genomic_DNA"/>
</dbReference>
<organism evidence="1">
    <name type="scientific">Clostridium tertium</name>
    <dbReference type="NCBI Taxonomy" id="1559"/>
    <lineage>
        <taxon>Bacteria</taxon>
        <taxon>Bacillati</taxon>
        <taxon>Bacillota</taxon>
        <taxon>Clostridia</taxon>
        <taxon>Eubacteriales</taxon>
        <taxon>Clostridiaceae</taxon>
        <taxon>Clostridium</taxon>
    </lineage>
</organism>
<dbReference type="RefSeq" id="WP_156624237.1">
    <property type="nucleotide sequence ID" value="NZ_CACRTO010000005.1"/>
</dbReference>
<name>A0A6N2Y6Z9_9CLOT</name>
<accession>A0A6N2Y6Z9</accession>
<sequence>MDFLRDQGLIYTSKKYEEIYILFKERYDISYDQLFTLCAVVGFKNNRALERESRGREFRGSYLKRDNKASLYSIILNDEDLGKQIDSFEKSEYQKECIKKLEKYAEGGMEILVEEVFRGKWGTNKLDERYDEYIIDIISYVYENSIELPF</sequence>
<evidence type="ECO:0000313" key="1">
    <source>
        <dbReference type="EMBL" id="VYT61933.1"/>
    </source>
</evidence>